<comment type="caution">
    <text evidence="2">The sequence shown here is derived from an EMBL/GenBank/DDBJ whole genome shotgun (WGS) entry which is preliminary data.</text>
</comment>
<evidence type="ECO:0000313" key="2">
    <source>
        <dbReference type="EMBL" id="RJG01140.1"/>
    </source>
</evidence>
<sequence length="174" mass="18974">MNHASIHLDAKKSAYQILDSVWRGRGFPVDPTAIATQMGIAVLEAELPENILGGLIKDAGKAPVVMLNQCDSADRKRFNCAQKLGYYAGQMNRHAECYKYVEFRLRQGGIDDGALEVFADAFAASLLMPDLAVRQLARKGLAFSGMASHFGVTADALEYRLKQLGIDLEQIVAA</sequence>
<evidence type="ECO:0000259" key="1">
    <source>
        <dbReference type="Pfam" id="PF06114"/>
    </source>
</evidence>
<dbReference type="Proteomes" id="UP000266327">
    <property type="component" value="Unassembled WGS sequence"/>
</dbReference>
<dbReference type="EMBL" id="QYUQ01000002">
    <property type="protein sequence ID" value="RJG01140.1"/>
    <property type="molecule type" value="Genomic_DNA"/>
</dbReference>
<dbReference type="RefSeq" id="WP_119784590.1">
    <property type="nucleotide sequence ID" value="NZ_QYUQ01000002.1"/>
</dbReference>
<keyword evidence="3" id="KW-1185">Reference proteome</keyword>
<proteinExistence type="predicted"/>
<feature type="domain" description="IrrE N-terminal-like" evidence="1">
    <location>
        <begin position="36"/>
        <end position="162"/>
    </location>
</feature>
<evidence type="ECO:0000313" key="3">
    <source>
        <dbReference type="Proteomes" id="UP000266327"/>
    </source>
</evidence>
<dbReference type="PANTHER" id="PTHR43236">
    <property type="entry name" value="ANTITOXIN HIGA1"/>
    <property type="match status" value="1"/>
</dbReference>
<dbReference type="Pfam" id="PF06114">
    <property type="entry name" value="Peptidase_M78"/>
    <property type="match status" value="1"/>
</dbReference>
<name>A0A3A3GJK9_9BURK</name>
<gene>
    <name evidence="2" type="ORF">D3878_05715</name>
</gene>
<dbReference type="OrthoDB" id="9794834at2"/>
<protein>
    <submittedName>
        <fullName evidence="2">ImmA/IrrE family metallo-endopeptidase</fullName>
    </submittedName>
</protein>
<accession>A0A3A3GJK9</accession>
<organism evidence="2 3">
    <name type="scientific">Noviherbaspirillum sedimenti</name>
    <dbReference type="NCBI Taxonomy" id="2320865"/>
    <lineage>
        <taxon>Bacteria</taxon>
        <taxon>Pseudomonadati</taxon>
        <taxon>Pseudomonadota</taxon>
        <taxon>Betaproteobacteria</taxon>
        <taxon>Burkholderiales</taxon>
        <taxon>Oxalobacteraceae</taxon>
        <taxon>Noviherbaspirillum</taxon>
    </lineage>
</organism>
<dbReference type="InterPro" id="IPR052345">
    <property type="entry name" value="Rad_response_metalloprotease"/>
</dbReference>
<dbReference type="AlphaFoldDB" id="A0A3A3GJK9"/>
<dbReference type="PANTHER" id="PTHR43236:SF1">
    <property type="entry name" value="BLL7220 PROTEIN"/>
    <property type="match status" value="1"/>
</dbReference>
<dbReference type="InterPro" id="IPR010359">
    <property type="entry name" value="IrrE_HExxH"/>
</dbReference>
<reference evidence="3" key="1">
    <citation type="submission" date="2018-09" db="EMBL/GenBank/DDBJ databases">
        <authorList>
            <person name="Zhu H."/>
        </authorList>
    </citation>
    <scope>NUCLEOTIDE SEQUENCE [LARGE SCALE GENOMIC DNA]</scope>
    <source>
        <strain evidence="3">K1S02-23</strain>
    </source>
</reference>
<dbReference type="Gene3D" id="1.10.10.2910">
    <property type="match status" value="1"/>
</dbReference>